<dbReference type="GO" id="GO:0000976">
    <property type="term" value="F:transcription cis-regulatory region binding"/>
    <property type="evidence" value="ECO:0000318"/>
    <property type="project" value="GO_Central"/>
</dbReference>
<keyword evidence="7" id="KW-0539">Nucleus</keyword>
<sequence length="269" mass="29314">MCLSVINHFLSAPFPYSPRFPVGTMSTSMTGGGFGERKQARKPAQASSRKGCMRGKGGPENALCTYKGVRQRTWGKWVAEIREPNRGARLWLGTFDTSHEAAMAYDAAARKLYGSDAKLNLPELCANNPQSQPSSAANPQMAPMVNYQPQNVSNSGMSMISSSSNNPTIRVNDMTPIPVYNNDSSVMPSFPNESIALQGNMDAKFGQITEDGIEGFWENMNANLPLLDDSIWAETAMSLEFPMMGDPGSFASNLMEATGWDALQSPWCM</sequence>
<evidence type="ECO:0000256" key="7">
    <source>
        <dbReference type="ARBA" id="ARBA00023242"/>
    </source>
</evidence>
<keyword evidence="11" id="KW-1185">Reference proteome</keyword>
<evidence type="ECO:0000259" key="10">
    <source>
        <dbReference type="PROSITE" id="PS51032"/>
    </source>
</evidence>
<dbReference type="PANTHER" id="PTHR31241">
    <property type="entry name" value="DEHYDRATION-RESPONSIVE ELEMENT-BINDING PROTEIN 2C"/>
    <property type="match status" value="1"/>
</dbReference>
<keyword evidence="5" id="KW-0010">Activator</keyword>
<evidence type="ECO:0000256" key="4">
    <source>
        <dbReference type="ARBA" id="ARBA00023125"/>
    </source>
</evidence>
<proteinExistence type="inferred from homology"/>
<evidence type="ECO:0000313" key="12">
    <source>
        <dbReference type="RefSeq" id="XP_016693476.2"/>
    </source>
</evidence>
<keyword evidence="2" id="KW-0805">Transcription regulation</keyword>
<evidence type="ECO:0000256" key="3">
    <source>
        <dbReference type="ARBA" id="ARBA00023016"/>
    </source>
</evidence>
<evidence type="ECO:0000256" key="6">
    <source>
        <dbReference type="ARBA" id="ARBA00023163"/>
    </source>
</evidence>
<comment type="subcellular location">
    <subcellularLocation>
        <location evidence="1">Nucleus</location>
    </subcellularLocation>
</comment>
<evidence type="ECO:0000256" key="2">
    <source>
        <dbReference type="ARBA" id="ARBA00023015"/>
    </source>
</evidence>
<evidence type="ECO:0000313" key="11">
    <source>
        <dbReference type="Proteomes" id="UP000818029"/>
    </source>
</evidence>
<dbReference type="PANTHER" id="PTHR31241:SF62">
    <property type="entry name" value="DEHYDRATION-RESPONSIVE ELEMENT-BINDING PROTEIN 2D"/>
    <property type="match status" value="1"/>
</dbReference>
<dbReference type="AlphaFoldDB" id="A0A1U8JT76"/>
<evidence type="ECO:0000256" key="1">
    <source>
        <dbReference type="ARBA" id="ARBA00004123"/>
    </source>
</evidence>
<dbReference type="InterPro" id="IPR001471">
    <property type="entry name" value="AP2/ERF_dom"/>
</dbReference>
<dbReference type="GO" id="GO:0006950">
    <property type="term" value="P:response to stress"/>
    <property type="evidence" value="ECO:0000318"/>
    <property type="project" value="GO_Central"/>
</dbReference>
<dbReference type="CDD" id="cd00018">
    <property type="entry name" value="AP2"/>
    <property type="match status" value="1"/>
</dbReference>
<protein>
    <submittedName>
        <fullName evidence="12">Dehydration-responsive element-binding protein 2D isoform X1</fullName>
    </submittedName>
</protein>
<dbReference type="PRINTS" id="PR00367">
    <property type="entry name" value="ETHRSPELEMNT"/>
</dbReference>
<name>A0A1U8JT76_GOSHI</name>
<dbReference type="RefSeq" id="XP_016693476.2">
    <property type="nucleotide sequence ID" value="XM_016837987.2"/>
</dbReference>
<dbReference type="Gene3D" id="3.30.730.10">
    <property type="entry name" value="AP2/ERF domain"/>
    <property type="match status" value="1"/>
</dbReference>
<dbReference type="InterPro" id="IPR016177">
    <property type="entry name" value="DNA-bd_dom_sf"/>
</dbReference>
<dbReference type="GO" id="GO:0045893">
    <property type="term" value="P:positive regulation of DNA-templated transcription"/>
    <property type="evidence" value="ECO:0000318"/>
    <property type="project" value="GO_Central"/>
</dbReference>
<dbReference type="SMR" id="A0A1U8JT76"/>
<feature type="domain" description="AP2/ERF" evidence="10">
    <location>
        <begin position="65"/>
        <end position="122"/>
    </location>
</feature>
<dbReference type="SUPFAM" id="SSF54171">
    <property type="entry name" value="DNA-binding domain"/>
    <property type="match status" value="1"/>
</dbReference>
<keyword evidence="3" id="KW-0346">Stress response</keyword>
<dbReference type="SMART" id="SM00380">
    <property type="entry name" value="AP2"/>
    <property type="match status" value="1"/>
</dbReference>
<keyword evidence="4" id="KW-0238">DNA-binding</keyword>
<dbReference type="KEGG" id="ghi:107910207"/>
<feature type="region of interest" description="Disordered" evidence="9">
    <location>
        <begin position="32"/>
        <end position="54"/>
    </location>
</feature>
<dbReference type="InterPro" id="IPR036955">
    <property type="entry name" value="AP2/ERF_dom_sf"/>
</dbReference>
<organism evidence="11 12">
    <name type="scientific">Gossypium hirsutum</name>
    <name type="common">Upland cotton</name>
    <name type="synonym">Gossypium mexicanum</name>
    <dbReference type="NCBI Taxonomy" id="3635"/>
    <lineage>
        <taxon>Eukaryota</taxon>
        <taxon>Viridiplantae</taxon>
        <taxon>Streptophyta</taxon>
        <taxon>Embryophyta</taxon>
        <taxon>Tracheophyta</taxon>
        <taxon>Spermatophyta</taxon>
        <taxon>Magnoliopsida</taxon>
        <taxon>eudicotyledons</taxon>
        <taxon>Gunneridae</taxon>
        <taxon>Pentapetalae</taxon>
        <taxon>rosids</taxon>
        <taxon>malvids</taxon>
        <taxon>Malvales</taxon>
        <taxon>Malvaceae</taxon>
        <taxon>Malvoideae</taxon>
        <taxon>Gossypium</taxon>
    </lineage>
</organism>
<dbReference type="GeneID" id="107910207"/>
<dbReference type="Proteomes" id="UP000818029">
    <property type="component" value="Chromosome D02"/>
</dbReference>
<keyword evidence="6" id="KW-0804">Transcription</keyword>
<dbReference type="STRING" id="3635.A0A1U8JT76"/>
<dbReference type="PROSITE" id="PS51032">
    <property type="entry name" value="AP2_ERF"/>
    <property type="match status" value="1"/>
</dbReference>
<gene>
    <name evidence="12" type="primary">LOC107910207</name>
</gene>
<dbReference type="GO" id="GO:0003700">
    <property type="term" value="F:DNA-binding transcription factor activity"/>
    <property type="evidence" value="ECO:0000318"/>
    <property type="project" value="GO_Central"/>
</dbReference>
<reference evidence="12" key="2">
    <citation type="submission" date="2025-08" db="UniProtKB">
        <authorList>
            <consortium name="RefSeq"/>
        </authorList>
    </citation>
    <scope>IDENTIFICATION</scope>
</reference>
<reference evidence="11" key="1">
    <citation type="journal article" date="2020" name="Nat. Genet.">
        <title>Genomic diversifications of five Gossypium allopolyploid species and their impact on cotton improvement.</title>
        <authorList>
            <person name="Chen Z.J."/>
            <person name="Sreedasyam A."/>
            <person name="Ando A."/>
            <person name="Song Q."/>
            <person name="De Santiago L.M."/>
            <person name="Hulse-Kemp A.M."/>
            <person name="Ding M."/>
            <person name="Ye W."/>
            <person name="Kirkbride R.C."/>
            <person name="Jenkins J."/>
            <person name="Plott C."/>
            <person name="Lovell J."/>
            <person name="Lin Y.M."/>
            <person name="Vaughn R."/>
            <person name="Liu B."/>
            <person name="Simpson S."/>
            <person name="Scheffler B.E."/>
            <person name="Wen L."/>
            <person name="Saski C.A."/>
            <person name="Grover C.E."/>
            <person name="Hu G."/>
            <person name="Conover J.L."/>
            <person name="Carlson J.W."/>
            <person name="Shu S."/>
            <person name="Boston L.B."/>
            <person name="Williams M."/>
            <person name="Peterson D.G."/>
            <person name="McGee K."/>
            <person name="Jones D.C."/>
            <person name="Wendel J.F."/>
            <person name="Stelly D.M."/>
            <person name="Grimwood J."/>
            <person name="Schmutz J."/>
        </authorList>
    </citation>
    <scope>NUCLEOTIDE SEQUENCE [LARGE SCALE GENOMIC DNA]</scope>
    <source>
        <strain evidence="11">cv. TM-1</strain>
    </source>
</reference>
<dbReference type="GO" id="GO:0005634">
    <property type="term" value="C:nucleus"/>
    <property type="evidence" value="ECO:0000318"/>
    <property type="project" value="GO_Central"/>
</dbReference>
<evidence type="ECO:0000256" key="9">
    <source>
        <dbReference type="SAM" id="MobiDB-lite"/>
    </source>
</evidence>
<dbReference type="PaxDb" id="3635-A0A1U8JT76"/>
<dbReference type="Pfam" id="PF00847">
    <property type="entry name" value="AP2"/>
    <property type="match status" value="1"/>
</dbReference>
<comment type="similarity">
    <text evidence="8">Belongs to the AP2/ERF transcription factor family. ERF subfamily.</text>
</comment>
<accession>A0A1U8JT76</accession>
<evidence type="ECO:0000256" key="8">
    <source>
        <dbReference type="ARBA" id="ARBA00024343"/>
    </source>
</evidence>
<evidence type="ECO:0000256" key="5">
    <source>
        <dbReference type="ARBA" id="ARBA00023159"/>
    </source>
</evidence>